<feature type="transmembrane region" description="Helical" evidence="7">
    <location>
        <begin position="812"/>
        <end position="831"/>
    </location>
</feature>
<feature type="transmembrane region" description="Helical" evidence="7">
    <location>
        <begin position="137"/>
        <end position="158"/>
    </location>
</feature>
<feature type="compositionally biased region" description="Basic and acidic residues" evidence="6">
    <location>
        <begin position="1"/>
        <end position="10"/>
    </location>
</feature>
<dbReference type="PANTHER" id="PTHR39087:SF2">
    <property type="entry name" value="UPF0104 MEMBRANE PROTEIN MJ1595"/>
    <property type="match status" value="1"/>
</dbReference>
<evidence type="ECO:0000256" key="1">
    <source>
        <dbReference type="ARBA" id="ARBA00004651"/>
    </source>
</evidence>
<reference evidence="8 9" key="1">
    <citation type="submission" date="2017-10" db="EMBL/GenBank/DDBJ databases">
        <title>Sequencing the genomes of 1000 actinobacteria strains.</title>
        <authorList>
            <person name="Klenk H.-P."/>
        </authorList>
    </citation>
    <scope>NUCLEOTIDE SEQUENCE [LARGE SCALE GENOMIC DNA]</scope>
    <source>
        <strain evidence="8 9">DSM 21574</strain>
    </source>
</reference>
<feature type="transmembrane region" description="Helical" evidence="7">
    <location>
        <begin position="783"/>
        <end position="805"/>
    </location>
</feature>
<dbReference type="EMBL" id="PDJH01000001">
    <property type="protein sequence ID" value="PFG37008.1"/>
    <property type="molecule type" value="Genomic_DNA"/>
</dbReference>
<dbReference type="GO" id="GO:0005886">
    <property type="term" value="C:plasma membrane"/>
    <property type="evidence" value="ECO:0007669"/>
    <property type="project" value="UniProtKB-SubCell"/>
</dbReference>
<dbReference type="AlphaFoldDB" id="A0A2A9EDK4"/>
<feature type="transmembrane region" description="Helical" evidence="7">
    <location>
        <begin position="591"/>
        <end position="610"/>
    </location>
</feature>
<evidence type="ECO:0000256" key="4">
    <source>
        <dbReference type="ARBA" id="ARBA00022989"/>
    </source>
</evidence>
<evidence type="ECO:0000256" key="7">
    <source>
        <dbReference type="SAM" id="Phobius"/>
    </source>
</evidence>
<comment type="subcellular location">
    <subcellularLocation>
        <location evidence="1">Cell membrane</location>
        <topology evidence="1">Multi-pass membrane protein</topology>
    </subcellularLocation>
</comment>
<dbReference type="InterPro" id="IPR011009">
    <property type="entry name" value="Kinase-like_dom_sf"/>
</dbReference>
<keyword evidence="2" id="KW-1003">Cell membrane</keyword>
<feature type="transmembrane region" description="Helical" evidence="7">
    <location>
        <begin position="843"/>
        <end position="866"/>
    </location>
</feature>
<feature type="transmembrane region" description="Helical" evidence="7">
    <location>
        <begin position="170"/>
        <end position="193"/>
    </location>
</feature>
<organism evidence="8 9">
    <name type="scientific">Flavimobilis soli</name>
    <dbReference type="NCBI Taxonomy" id="442709"/>
    <lineage>
        <taxon>Bacteria</taxon>
        <taxon>Bacillati</taxon>
        <taxon>Actinomycetota</taxon>
        <taxon>Actinomycetes</taxon>
        <taxon>Micrococcales</taxon>
        <taxon>Jonesiaceae</taxon>
        <taxon>Flavimobilis</taxon>
    </lineage>
</organism>
<accession>A0A2A9EDK4</accession>
<name>A0A2A9EDK4_9MICO</name>
<keyword evidence="9" id="KW-1185">Reference proteome</keyword>
<keyword evidence="3 7" id="KW-0812">Transmembrane</keyword>
<feature type="transmembrane region" description="Helical" evidence="7">
    <location>
        <begin position="622"/>
        <end position="646"/>
    </location>
</feature>
<evidence type="ECO:0000313" key="9">
    <source>
        <dbReference type="Proteomes" id="UP000221394"/>
    </source>
</evidence>
<feature type="region of interest" description="Disordered" evidence="6">
    <location>
        <begin position="1"/>
        <end position="45"/>
    </location>
</feature>
<keyword evidence="5 7" id="KW-0472">Membrane</keyword>
<feature type="compositionally biased region" description="Basic and acidic residues" evidence="6">
    <location>
        <begin position="22"/>
        <end position="38"/>
    </location>
</feature>
<feature type="transmembrane region" description="Helical" evidence="7">
    <location>
        <begin position="63"/>
        <end position="85"/>
    </location>
</feature>
<gene>
    <name evidence="8" type="ORF">ATL41_1752</name>
</gene>
<dbReference type="Pfam" id="PF03706">
    <property type="entry name" value="LPG_synthase_TM"/>
    <property type="match status" value="1"/>
</dbReference>
<dbReference type="PANTHER" id="PTHR39087">
    <property type="entry name" value="UPF0104 MEMBRANE PROTEIN MJ1595"/>
    <property type="match status" value="1"/>
</dbReference>
<sequence>MPHTFDDHGTADAPAPDVPRPAPERRTRTVGDPDHDRLPGIGEPGYVRLVDAPSDRVRRPQDLVAITLCLLGIGVILLLTVFAHATTVGVQQDVQGFSRLLGRILLFPVAILESIVILVVPLAVVVDLSVRRLGRQLVESLTAAGVSLVLALLAYVLLETLSSDELRSGLSIIQGGVATLSLPAFVAAISGLLTGSGPRTRRRTVGWSWNLLWVTIIVFLITAQVSLPGVAIMLLVGRIGGLGVRYVSGVRSERAHGAELVDGVRRAGFDPLSIVRVRDLTDAPDDVERSVSPQGTVSEPQPIPRSGPWWSGSAVGTVVGTPDASSFDPSALALLRSADHRVYALTTADRDRLDVVVLDGERQVLGFLTRAWRSLRMRGLEGRSAISLRSVAERAALLMHAARAAGVRTPELLGVAESADSMLLVQEHAAGTVSLRDLECEALTDEVLHECWRQLLRAHSVGLAHRSLTADVVLVAQTDGEPQVWLTGWENGDIASSTLARRMDLTQMLTLLALRVGPERALASAGELVDDALIESLGPLLQTVALPRSTREEIRSSKSPVLNELRTEIAQRLPEANLEPERLVRFGARTIITVTLTLVAVIVVVTKLNFQQITEAVATANPWWALVCFAAGTITWLGAALGFLAFSPVRIGVWRATLTQAASSYVALAAPAGIGSAALNLRLLTRRGVSGALAGATVALVQVSQVVVTVVLLAVLAVVSGDRGLLRALPSAPVLVAVGILGVLIAAVMLVPQLRRWILAKVEPLWAQTWPRLSSVFSDPKRLLVALLGNSILTLGLVFAFDAALRAFGQSVSLIDVAVIYLIGNTVGAAAPTPGGVGAIELVLAGSLTATASVPAGIAATVVMLFRFMTYWVRIPIGWVAMHHLQKKGDL</sequence>
<evidence type="ECO:0000256" key="2">
    <source>
        <dbReference type="ARBA" id="ARBA00022475"/>
    </source>
</evidence>
<dbReference type="OrthoDB" id="5242664at2"/>
<evidence type="ECO:0000256" key="3">
    <source>
        <dbReference type="ARBA" id="ARBA00022692"/>
    </source>
</evidence>
<feature type="region of interest" description="Disordered" evidence="6">
    <location>
        <begin position="285"/>
        <end position="309"/>
    </location>
</feature>
<dbReference type="Proteomes" id="UP000221394">
    <property type="component" value="Unassembled WGS sequence"/>
</dbReference>
<dbReference type="RefSeq" id="WP_098458121.1">
    <property type="nucleotide sequence ID" value="NZ_PDJH01000001.1"/>
</dbReference>
<protein>
    <submittedName>
        <fullName evidence="8">Uncharacterized protein (TIRG00374 family)</fullName>
    </submittedName>
</protein>
<dbReference type="SUPFAM" id="SSF56112">
    <property type="entry name" value="Protein kinase-like (PK-like)"/>
    <property type="match status" value="1"/>
</dbReference>
<keyword evidence="4 7" id="KW-1133">Transmembrane helix</keyword>
<evidence type="ECO:0000313" key="8">
    <source>
        <dbReference type="EMBL" id="PFG37008.1"/>
    </source>
</evidence>
<evidence type="ECO:0000256" key="6">
    <source>
        <dbReference type="SAM" id="MobiDB-lite"/>
    </source>
</evidence>
<evidence type="ECO:0000256" key="5">
    <source>
        <dbReference type="ARBA" id="ARBA00023136"/>
    </source>
</evidence>
<feature type="transmembrane region" description="Helical" evidence="7">
    <location>
        <begin position="105"/>
        <end position="125"/>
    </location>
</feature>
<proteinExistence type="predicted"/>
<dbReference type="InterPro" id="IPR022791">
    <property type="entry name" value="L-PG_synthase/AglD"/>
</dbReference>
<comment type="caution">
    <text evidence="8">The sequence shown here is derived from an EMBL/GenBank/DDBJ whole genome shotgun (WGS) entry which is preliminary data.</text>
</comment>
<feature type="transmembrane region" description="Helical" evidence="7">
    <location>
        <begin position="658"/>
        <end position="679"/>
    </location>
</feature>
<feature type="transmembrane region" description="Helical" evidence="7">
    <location>
        <begin position="699"/>
        <end position="719"/>
    </location>
</feature>
<feature type="transmembrane region" description="Helical" evidence="7">
    <location>
        <begin position="731"/>
        <end position="751"/>
    </location>
</feature>
<feature type="transmembrane region" description="Helical" evidence="7">
    <location>
        <begin position="205"/>
        <end position="223"/>
    </location>
</feature>